<dbReference type="RefSeq" id="WP_166454412.1">
    <property type="nucleotide sequence ID" value="NZ_JAAOMA010000101.1"/>
</dbReference>
<keyword evidence="3" id="KW-1185">Reference proteome</keyword>
<evidence type="ECO:0000313" key="3">
    <source>
        <dbReference type="Proteomes" id="UP001515641"/>
    </source>
</evidence>
<feature type="region of interest" description="Disordered" evidence="1">
    <location>
        <begin position="1"/>
        <end position="46"/>
    </location>
</feature>
<feature type="compositionally biased region" description="Basic and acidic residues" evidence="1">
    <location>
        <begin position="10"/>
        <end position="32"/>
    </location>
</feature>
<evidence type="ECO:0000256" key="1">
    <source>
        <dbReference type="SAM" id="MobiDB-lite"/>
    </source>
</evidence>
<sequence length="46" mass="4994">MKTNDAAAGSRDEKTRQSLSFRDGRWEMKKADAQPQASACGQPLPG</sequence>
<evidence type="ECO:0000313" key="2">
    <source>
        <dbReference type="EMBL" id="NHR08823.1"/>
    </source>
</evidence>
<dbReference type="Proteomes" id="UP001515641">
    <property type="component" value="Unassembled WGS sequence"/>
</dbReference>
<reference evidence="2 3" key="1">
    <citation type="submission" date="2020-03" db="EMBL/GenBank/DDBJ databases">
        <title>Draft genome sequence of environmentally isolated cultures.</title>
        <authorList>
            <person name="Wilson H.S."/>
            <person name="De Leon M.E."/>
        </authorList>
    </citation>
    <scope>NUCLEOTIDE SEQUENCE [LARGE SCALE GENOMIC DNA]</scope>
    <source>
        <strain evidence="2 3">HSC-31F16</strain>
    </source>
</reference>
<accession>A0ABX0LIW1</accession>
<dbReference type="EMBL" id="JAAOMA010000101">
    <property type="protein sequence ID" value="NHR08823.1"/>
    <property type="molecule type" value="Genomic_DNA"/>
</dbReference>
<protein>
    <submittedName>
        <fullName evidence="2">Uncharacterized protein</fullName>
    </submittedName>
</protein>
<proteinExistence type="predicted"/>
<gene>
    <name evidence="2" type="ORF">HA052_26910</name>
</gene>
<organism evidence="2 3">
    <name type="scientific">Chromobacterium fluminis</name>
    <dbReference type="NCBI Taxonomy" id="3044269"/>
    <lineage>
        <taxon>Bacteria</taxon>
        <taxon>Pseudomonadati</taxon>
        <taxon>Pseudomonadota</taxon>
        <taxon>Betaproteobacteria</taxon>
        <taxon>Neisseriales</taxon>
        <taxon>Chromobacteriaceae</taxon>
        <taxon>Chromobacterium</taxon>
    </lineage>
</organism>
<comment type="caution">
    <text evidence="2">The sequence shown here is derived from an EMBL/GenBank/DDBJ whole genome shotgun (WGS) entry which is preliminary data.</text>
</comment>
<name>A0ABX0LIW1_9NEIS</name>